<keyword evidence="4" id="KW-0472">Membrane</keyword>
<feature type="signal peptide" evidence="5">
    <location>
        <begin position="1"/>
        <end position="27"/>
    </location>
</feature>
<feature type="compositionally biased region" description="Low complexity" evidence="3">
    <location>
        <begin position="863"/>
        <end position="879"/>
    </location>
</feature>
<keyword evidence="1" id="KW-0880">Kelch repeat</keyword>
<dbReference type="Proteomes" id="UP001209540">
    <property type="component" value="Unassembled WGS sequence"/>
</dbReference>
<keyword evidence="8" id="KW-1185">Reference proteome</keyword>
<evidence type="ECO:0000256" key="4">
    <source>
        <dbReference type="SAM" id="Phobius"/>
    </source>
</evidence>
<feature type="transmembrane region" description="Helical" evidence="4">
    <location>
        <begin position="690"/>
        <end position="710"/>
    </location>
</feature>
<evidence type="ECO:0000256" key="3">
    <source>
        <dbReference type="SAM" id="MobiDB-lite"/>
    </source>
</evidence>
<feature type="region of interest" description="Disordered" evidence="3">
    <location>
        <begin position="815"/>
        <end position="879"/>
    </location>
</feature>
<protein>
    <recommendedName>
        <fullName evidence="6">Attractin/MKLN-like beta-propeller domain-containing protein</fullName>
    </recommendedName>
</protein>
<name>A0AAD5PAA8_9FUNG</name>
<reference evidence="7" key="1">
    <citation type="journal article" date="2022" name="IScience">
        <title>Evolution of zygomycete secretomes and the origins of terrestrial fungal ecologies.</title>
        <authorList>
            <person name="Chang Y."/>
            <person name="Wang Y."/>
            <person name="Mondo S."/>
            <person name="Ahrendt S."/>
            <person name="Andreopoulos W."/>
            <person name="Barry K."/>
            <person name="Beard J."/>
            <person name="Benny G.L."/>
            <person name="Blankenship S."/>
            <person name="Bonito G."/>
            <person name="Cuomo C."/>
            <person name="Desiro A."/>
            <person name="Gervers K.A."/>
            <person name="Hundley H."/>
            <person name="Kuo A."/>
            <person name="LaButti K."/>
            <person name="Lang B.F."/>
            <person name="Lipzen A."/>
            <person name="O'Donnell K."/>
            <person name="Pangilinan J."/>
            <person name="Reynolds N."/>
            <person name="Sandor L."/>
            <person name="Smith M.E."/>
            <person name="Tsang A."/>
            <person name="Grigoriev I.V."/>
            <person name="Stajich J.E."/>
            <person name="Spatafora J.W."/>
        </authorList>
    </citation>
    <scope>NUCLEOTIDE SEQUENCE</scope>
    <source>
        <strain evidence="7">RSA 2281</strain>
    </source>
</reference>
<keyword evidence="5" id="KW-0732">Signal</keyword>
<organism evidence="7 8">
    <name type="scientific">Phascolomyces articulosus</name>
    <dbReference type="NCBI Taxonomy" id="60185"/>
    <lineage>
        <taxon>Eukaryota</taxon>
        <taxon>Fungi</taxon>
        <taxon>Fungi incertae sedis</taxon>
        <taxon>Mucoromycota</taxon>
        <taxon>Mucoromycotina</taxon>
        <taxon>Mucoromycetes</taxon>
        <taxon>Mucorales</taxon>
        <taxon>Lichtheimiaceae</taxon>
        <taxon>Phascolomyces</taxon>
    </lineage>
</organism>
<evidence type="ECO:0000256" key="2">
    <source>
        <dbReference type="ARBA" id="ARBA00022737"/>
    </source>
</evidence>
<dbReference type="Pfam" id="PF24981">
    <property type="entry name" value="Beta-prop_ATRN-LZTR1"/>
    <property type="match status" value="1"/>
</dbReference>
<keyword evidence="4" id="KW-1133">Transmembrane helix</keyword>
<dbReference type="InterPro" id="IPR015915">
    <property type="entry name" value="Kelch-typ_b-propeller"/>
</dbReference>
<dbReference type="EMBL" id="JAIXMP010000026">
    <property type="protein sequence ID" value="KAI9253375.1"/>
    <property type="molecule type" value="Genomic_DNA"/>
</dbReference>
<keyword evidence="2" id="KW-0677">Repeat</keyword>
<feature type="domain" description="Attractin/MKLN-like beta-propeller" evidence="6">
    <location>
        <begin position="49"/>
        <end position="285"/>
    </location>
</feature>
<evidence type="ECO:0000313" key="7">
    <source>
        <dbReference type="EMBL" id="KAI9253375.1"/>
    </source>
</evidence>
<proteinExistence type="predicted"/>
<dbReference type="InterPro" id="IPR056737">
    <property type="entry name" value="Beta-prop_ATRN-MKLN-like"/>
</dbReference>
<dbReference type="AlphaFoldDB" id="A0AAD5PAA8"/>
<keyword evidence="4" id="KW-0812">Transmembrane</keyword>
<evidence type="ECO:0000313" key="8">
    <source>
        <dbReference type="Proteomes" id="UP001209540"/>
    </source>
</evidence>
<feature type="chain" id="PRO_5042089658" description="Attractin/MKLN-like beta-propeller domain-containing protein" evidence="5">
    <location>
        <begin position="28"/>
        <end position="879"/>
    </location>
</feature>
<sequence length="879" mass="97995">MATITMVQQRWFTLLLLIQLWIRYCQGYFYQANLQTTLPFQSIMAYAQRNSSLVLFGGENATISYSNNLDLLTQTENGFTWTQLPQNNTPPPVAFAKSIYIESTDSFLLIGGITEANNNAMVPIQMYLYSFASNNWQAIGTNDPASPVLVPANRKEFSVSHDQQANRAYIYGGAVNISSLFNDLWVLDLSTMAFAQLPSSDVARYGHSTSLLSNGLLVVTGGVIITSTRETFLAPMDQLYVFDTRSSTWSIQNTTGSTSSRSAHNAVVGPNDQIIVFGGDNGQDQRSRQYLNSIAILNTETWTWTDTPAKGILPSRRSYAAAGLLDSSHLTVAFGASLNIQYNDINVYSLQDAEWLQTFDEPSEDSSGLSAGIIAGIVVASVALLIIILFLLWRFQSYFRWLVTRAHNDIWRPRTGEPLWAETTRMCCKTFLLLVFIACLVFIIRQAITSPNVIQRIEEPVAQVDVPDVRFCFEGYPINPMDATNNPGLACQTNTGFSCTSFIQPLNMSIFQPAFTSSLGAVACYLFRAPEDFQLAQTSGVNNGAQMMFSLFGDQTATNARVHVSVYPKEMDPNVKVYGIQDNITVVMSDFDVISWMNLERNDLQATNMYSVEPFTYSVISYELVDHQYLQDLGWNYVGFSPITNSTPEVETNFRQEAPNPNYTTTNAGLGKMTIYPAKFVKARDREVKMYTLLNALGFVGGIFGLLIALQTWLFGYRPRSPWGVVQRWSVGDMKRSLLKGLSTNFRTAPETGIPFIHPVHRRFSILNAPLSANESERERIARVEERMQILELLFKAYYVDDEVFRSLDNANRRETGIVPSSDSGPLFPPSLLEKGVNGESSSRNSHDRGGGVSLRSTHRRSSTSSSDDAPSSRQPLNP</sequence>
<evidence type="ECO:0000256" key="1">
    <source>
        <dbReference type="ARBA" id="ARBA00022441"/>
    </source>
</evidence>
<reference evidence="7" key="2">
    <citation type="submission" date="2023-02" db="EMBL/GenBank/DDBJ databases">
        <authorList>
            <consortium name="DOE Joint Genome Institute"/>
            <person name="Mondo S.J."/>
            <person name="Chang Y."/>
            <person name="Wang Y."/>
            <person name="Ahrendt S."/>
            <person name="Andreopoulos W."/>
            <person name="Barry K."/>
            <person name="Beard J."/>
            <person name="Benny G.L."/>
            <person name="Blankenship S."/>
            <person name="Bonito G."/>
            <person name="Cuomo C."/>
            <person name="Desiro A."/>
            <person name="Gervers K.A."/>
            <person name="Hundley H."/>
            <person name="Kuo A."/>
            <person name="LaButti K."/>
            <person name="Lang B.F."/>
            <person name="Lipzen A."/>
            <person name="O'Donnell K."/>
            <person name="Pangilinan J."/>
            <person name="Reynolds N."/>
            <person name="Sandor L."/>
            <person name="Smith M.W."/>
            <person name="Tsang A."/>
            <person name="Grigoriev I.V."/>
            <person name="Stajich J.E."/>
            <person name="Spatafora J.W."/>
        </authorList>
    </citation>
    <scope>NUCLEOTIDE SEQUENCE</scope>
    <source>
        <strain evidence="7">RSA 2281</strain>
    </source>
</reference>
<evidence type="ECO:0000259" key="6">
    <source>
        <dbReference type="Pfam" id="PF24981"/>
    </source>
</evidence>
<dbReference type="Gene3D" id="2.120.10.80">
    <property type="entry name" value="Kelch-type beta propeller"/>
    <property type="match status" value="2"/>
</dbReference>
<dbReference type="PANTHER" id="PTHR46093:SF3">
    <property type="entry name" value="ACYL-COA-BINDING DOMAIN-CONTAINING PROTEIN 4"/>
    <property type="match status" value="1"/>
</dbReference>
<feature type="transmembrane region" description="Helical" evidence="4">
    <location>
        <begin position="431"/>
        <end position="448"/>
    </location>
</feature>
<comment type="caution">
    <text evidence="7">The sequence shown here is derived from an EMBL/GenBank/DDBJ whole genome shotgun (WGS) entry which is preliminary data.</text>
</comment>
<evidence type="ECO:0000256" key="5">
    <source>
        <dbReference type="SAM" id="SignalP"/>
    </source>
</evidence>
<dbReference type="PANTHER" id="PTHR46093">
    <property type="entry name" value="ACYL-COA-BINDING DOMAIN-CONTAINING PROTEIN 5"/>
    <property type="match status" value="1"/>
</dbReference>
<feature type="transmembrane region" description="Helical" evidence="4">
    <location>
        <begin position="369"/>
        <end position="393"/>
    </location>
</feature>
<dbReference type="SUPFAM" id="SSF117281">
    <property type="entry name" value="Kelch motif"/>
    <property type="match status" value="2"/>
</dbReference>
<gene>
    <name evidence="7" type="ORF">BDA99DRAFT_519610</name>
</gene>
<accession>A0AAD5PAA8</accession>